<feature type="transmembrane region" description="Helical" evidence="8">
    <location>
        <begin position="117"/>
        <end position="138"/>
    </location>
</feature>
<evidence type="ECO:0000313" key="10">
    <source>
        <dbReference type="RefSeq" id="XP_030370327.1"/>
    </source>
</evidence>
<dbReference type="GO" id="GO:0042246">
    <property type="term" value="P:tissue regeneration"/>
    <property type="evidence" value="ECO:0007669"/>
    <property type="project" value="InterPro"/>
</dbReference>
<evidence type="ECO:0000256" key="4">
    <source>
        <dbReference type="ARBA" id="ARBA00022889"/>
    </source>
</evidence>
<evidence type="ECO:0000256" key="8">
    <source>
        <dbReference type="SAM" id="Phobius"/>
    </source>
</evidence>
<evidence type="ECO:0000256" key="5">
    <source>
        <dbReference type="ARBA" id="ARBA00022989"/>
    </source>
</evidence>
<dbReference type="InterPro" id="IPR007007">
    <property type="entry name" value="Ninjurin"/>
</dbReference>
<protein>
    <submittedName>
        <fullName evidence="10">Ninjurin-1</fullName>
    </submittedName>
</protein>
<evidence type="ECO:0000256" key="6">
    <source>
        <dbReference type="ARBA" id="ARBA00023136"/>
    </source>
</evidence>
<dbReference type="PANTHER" id="PTHR12316">
    <property type="entry name" value="NINJURIN-RELATED"/>
    <property type="match status" value="1"/>
</dbReference>
<dbReference type="AlphaFoldDB" id="A0A6J2T5W8"/>
<evidence type="ECO:0000256" key="3">
    <source>
        <dbReference type="ARBA" id="ARBA00022692"/>
    </source>
</evidence>
<keyword evidence="4" id="KW-0130">Cell adhesion</keyword>
<organism evidence="9 10">
    <name type="scientific">Drosophila lebanonensis</name>
    <name type="common">Fruit fly</name>
    <name type="synonym">Scaptodrosophila lebanonensis</name>
    <dbReference type="NCBI Taxonomy" id="7225"/>
    <lineage>
        <taxon>Eukaryota</taxon>
        <taxon>Metazoa</taxon>
        <taxon>Ecdysozoa</taxon>
        <taxon>Arthropoda</taxon>
        <taxon>Hexapoda</taxon>
        <taxon>Insecta</taxon>
        <taxon>Pterygota</taxon>
        <taxon>Neoptera</taxon>
        <taxon>Endopterygota</taxon>
        <taxon>Diptera</taxon>
        <taxon>Brachycera</taxon>
        <taxon>Muscomorpha</taxon>
        <taxon>Ephydroidea</taxon>
        <taxon>Drosophilidae</taxon>
        <taxon>Scaptodrosophila</taxon>
    </lineage>
</organism>
<gene>
    <name evidence="10" type="primary">LOC115620949</name>
</gene>
<evidence type="ECO:0000256" key="2">
    <source>
        <dbReference type="ARBA" id="ARBA00008141"/>
    </source>
</evidence>
<accession>A0A6J2T5W8</accession>
<keyword evidence="6 8" id="KW-0472">Membrane</keyword>
<dbReference type="GO" id="GO:0007155">
    <property type="term" value="P:cell adhesion"/>
    <property type="evidence" value="ECO:0007669"/>
    <property type="project" value="UniProtKB-KW"/>
</dbReference>
<keyword evidence="9" id="KW-1185">Reference proteome</keyword>
<proteinExistence type="inferred from homology"/>
<dbReference type="GeneID" id="115620949"/>
<dbReference type="GO" id="GO:0016020">
    <property type="term" value="C:membrane"/>
    <property type="evidence" value="ECO:0007669"/>
    <property type="project" value="UniProtKB-SubCell"/>
</dbReference>
<dbReference type="Proteomes" id="UP000504634">
    <property type="component" value="Unplaced"/>
</dbReference>
<dbReference type="PANTHER" id="PTHR12316:SF1">
    <property type="entry name" value="NINJURIN-B"/>
    <property type="match status" value="1"/>
</dbReference>
<keyword evidence="5 8" id="KW-1133">Transmembrane helix</keyword>
<reference evidence="10" key="1">
    <citation type="submission" date="2025-08" db="UniProtKB">
        <authorList>
            <consortium name="RefSeq"/>
        </authorList>
    </citation>
    <scope>IDENTIFICATION</scope>
    <source>
        <strain evidence="10">11010-0011.00</strain>
        <tissue evidence="10">Whole body</tissue>
    </source>
</reference>
<dbReference type="Pfam" id="PF04923">
    <property type="entry name" value="Ninjurin"/>
    <property type="match status" value="1"/>
</dbReference>
<keyword evidence="3 8" id="KW-0812">Transmembrane</keyword>
<name>A0A6J2T5W8_DROLE</name>
<evidence type="ECO:0000256" key="1">
    <source>
        <dbReference type="ARBA" id="ARBA00004141"/>
    </source>
</evidence>
<feature type="region of interest" description="Disordered" evidence="7">
    <location>
        <begin position="42"/>
        <end position="64"/>
    </location>
</feature>
<comment type="subcellular location">
    <subcellularLocation>
        <location evidence="1">Membrane</location>
        <topology evidence="1">Multi-pass membrane protein</topology>
    </subcellularLocation>
</comment>
<evidence type="ECO:0000256" key="7">
    <source>
        <dbReference type="SAM" id="MobiDB-lite"/>
    </source>
</evidence>
<dbReference type="RefSeq" id="XP_030370327.1">
    <property type="nucleotide sequence ID" value="XM_030514467.1"/>
</dbReference>
<feature type="transmembrane region" description="Helical" evidence="8">
    <location>
        <begin position="158"/>
        <end position="176"/>
    </location>
</feature>
<sequence>MSEVNRIVMHSNAVSIVLDDAVPSRTGSYASTVATGQCCNSESTIEEEEEKATGTPVEIKKTTARGRGKNCTSVLSPDNSYAANKNVAEGLMDIALLSANANQLRFLITYNHESSTYYYSLVLVILSLVMQLFVGIALIFKNRLKRCRSRRFARTHELLVMGVFMITVINILLAAFTTTDGRSAARAHTNP</sequence>
<evidence type="ECO:0000313" key="9">
    <source>
        <dbReference type="Proteomes" id="UP000504634"/>
    </source>
</evidence>
<comment type="similarity">
    <text evidence="2">Belongs to the ninjurin family.</text>
</comment>